<proteinExistence type="predicted"/>
<dbReference type="Proteomes" id="UP001310594">
    <property type="component" value="Unassembled WGS sequence"/>
</dbReference>
<reference evidence="2" key="1">
    <citation type="submission" date="2023-08" db="EMBL/GenBank/DDBJ databases">
        <title>Black Yeasts Isolated from many extreme environments.</title>
        <authorList>
            <person name="Coleine C."/>
            <person name="Stajich J.E."/>
            <person name="Selbmann L."/>
        </authorList>
    </citation>
    <scope>NUCLEOTIDE SEQUENCE</scope>
    <source>
        <strain evidence="2">CCFEE 5810</strain>
    </source>
</reference>
<gene>
    <name evidence="2" type="ORF">LTR97_008598</name>
</gene>
<evidence type="ECO:0000313" key="2">
    <source>
        <dbReference type="EMBL" id="KAK5696178.1"/>
    </source>
</evidence>
<keyword evidence="1" id="KW-0812">Transmembrane</keyword>
<comment type="caution">
    <text evidence="2">The sequence shown here is derived from an EMBL/GenBank/DDBJ whole genome shotgun (WGS) entry which is preliminary data.</text>
</comment>
<feature type="transmembrane region" description="Helical" evidence="1">
    <location>
        <begin position="64"/>
        <end position="86"/>
    </location>
</feature>
<evidence type="ECO:0000256" key="1">
    <source>
        <dbReference type="SAM" id="Phobius"/>
    </source>
</evidence>
<dbReference type="AlphaFoldDB" id="A0AAN7ZZC1"/>
<dbReference type="EMBL" id="JAVRQU010000013">
    <property type="protein sequence ID" value="KAK5696178.1"/>
    <property type="molecule type" value="Genomic_DNA"/>
</dbReference>
<name>A0AAN7ZZC1_9PEZI</name>
<evidence type="ECO:0000313" key="3">
    <source>
        <dbReference type="Proteomes" id="UP001310594"/>
    </source>
</evidence>
<keyword evidence="1" id="KW-0472">Membrane</keyword>
<accession>A0AAN7ZZC1</accession>
<sequence>MAPATIQPSFIHLGCTDIADMPGYSECAYVSSSSTPESATLTARAVLPSSLTNSVNGHPQYVNMAIYGSVGILIGIVLSLIVVLLVKRHKKKKGGKK</sequence>
<keyword evidence="1" id="KW-1133">Transmembrane helix</keyword>
<organism evidence="2 3">
    <name type="scientific">Elasticomyces elasticus</name>
    <dbReference type="NCBI Taxonomy" id="574655"/>
    <lineage>
        <taxon>Eukaryota</taxon>
        <taxon>Fungi</taxon>
        <taxon>Dikarya</taxon>
        <taxon>Ascomycota</taxon>
        <taxon>Pezizomycotina</taxon>
        <taxon>Dothideomycetes</taxon>
        <taxon>Dothideomycetidae</taxon>
        <taxon>Mycosphaerellales</taxon>
        <taxon>Teratosphaeriaceae</taxon>
        <taxon>Elasticomyces</taxon>
    </lineage>
</organism>
<protein>
    <submittedName>
        <fullName evidence="2">Uncharacterized protein</fullName>
    </submittedName>
</protein>